<accession>A0A2G5V272</accession>
<dbReference type="InterPro" id="IPR006570">
    <property type="entry name" value="SPK_dom"/>
</dbReference>
<feature type="compositionally biased region" description="Acidic residues" evidence="1">
    <location>
        <begin position="303"/>
        <end position="317"/>
    </location>
</feature>
<protein>
    <recommendedName>
        <fullName evidence="2">SPK domain-containing protein</fullName>
    </recommendedName>
</protein>
<evidence type="ECO:0000313" key="4">
    <source>
        <dbReference type="Proteomes" id="UP000230233"/>
    </source>
</evidence>
<proteinExistence type="predicted"/>
<evidence type="ECO:0000259" key="2">
    <source>
        <dbReference type="SMART" id="SM00583"/>
    </source>
</evidence>
<feature type="region of interest" description="Disordered" evidence="1">
    <location>
        <begin position="263"/>
        <end position="324"/>
    </location>
</feature>
<dbReference type="AlphaFoldDB" id="A0A2G5V272"/>
<comment type="caution">
    <text evidence="3">The sequence shown here is derived from an EMBL/GenBank/DDBJ whole genome shotgun (WGS) entry which is preliminary data.</text>
</comment>
<name>A0A2G5V272_9PELO</name>
<sequence length="632" mass="73095">MTKFSEMCEKAIKFLSNETKNYKEPENLENWCELAKKEVGYDKCASVFRQLITARLDRIQDFEGFTTIEKVRLVFLFSRPANKAFVNELKDQNCVVELNDNRRITFFSSPDGECVFESNHSKKQKYFKGEPDNNKQKMTLDDDWCENAIKFLSNKIKTYNKPEIMEKWFKMAKKEVGYDKSIHGFSGLITEKLDRIEDLQRLTLMEKVRLVFVFSRPVSSAFVEELGDNKCVVVLNENRRIAYFRSSRGTCVFKSNHSTSQRCFKGKPVHSQKKTVVKPARRSQNVGKSIPAPSPHIIPNPPEVDDVEMGNEEEEEAPEQKPEELDGLRDQHNNLVQDFAQNLKPEEDEDVINQNIHQEPPYNGPINYDDLDNGEYPEFMVPAGYQPPNQHNKRNTELIQENAKRCKIEEPEEPELNPPEISDVEMGKEKDGAAPEPKPEVFDDLRPSMSNDLNIPNQEAQAGDQDNNQAQNSMQSYEERVKIEDVLEEEEPEVIILDEKPEMSLLETISLLKLAEQIEALAYINFDEKFQQKILKAVCLFKATDQRIHIQEFNVLFNGMLTGLKRERIQNSNKNSMQLIRLFKLLERSLIRPLGEHLMVDTLKILEEEIEKLEGSEDEGRDSGEFFGDGFF</sequence>
<dbReference type="SMART" id="SM00583">
    <property type="entry name" value="SPK"/>
    <property type="match status" value="2"/>
</dbReference>
<feature type="compositionally biased region" description="Basic and acidic residues" evidence="1">
    <location>
        <begin position="425"/>
        <end position="446"/>
    </location>
</feature>
<dbReference type="InterPro" id="IPR053315">
    <property type="entry name" value="Peptidase_C14A"/>
</dbReference>
<feature type="compositionally biased region" description="Pro residues" evidence="1">
    <location>
        <begin position="292"/>
        <end position="302"/>
    </location>
</feature>
<feature type="compositionally biased region" description="Basic residues" evidence="1">
    <location>
        <begin position="264"/>
        <end position="281"/>
    </location>
</feature>
<dbReference type="Pfam" id="PF04435">
    <property type="entry name" value="SPK"/>
    <property type="match status" value="2"/>
</dbReference>
<feature type="region of interest" description="Disordered" evidence="1">
    <location>
        <begin position="404"/>
        <end position="476"/>
    </location>
</feature>
<dbReference type="PANTHER" id="PTHR23362:SF0">
    <property type="entry name" value="CALPONIN-HOMOLOGY (CH) DOMAIN-CONTAINING PROTEIN-RELATED"/>
    <property type="match status" value="1"/>
</dbReference>
<keyword evidence="4" id="KW-1185">Reference proteome</keyword>
<dbReference type="Proteomes" id="UP000230233">
    <property type="component" value="Chromosome II"/>
</dbReference>
<evidence type="ECO:0000256" key="1">
    <source>
        <dbReference type="SAM" id="MobiDB-lite"/>
    </source>
</evidence>
<reference evidence="4" key="1">
    <citation type="submission" date="2017-10" db="EMBL/GenBank/DDBJ databases">
        <title>Rapid genome shrinkage in a self-fertile nematode reveals novel sperm competition proteins.</title>
        <authorList>
            <person name="Yin D."/>
            <person name="Schwarz E.M."/>
            <person name="Thomas C.G."/>
            <person name="Felde R.L."/>
            <person name="Korf I.F."/>
            <person name="Cutter A.D."/>
            <person name="Schartner C.M."/>
            <person name="Ralston E.J."/>
            <person name="Meyer B.J."/>
            <person name="Haag E.S."/>
        </authorList>
    </citation>
    <scope>NUCLEOTIDE SEQUENCE [LARGE SCALE GENOMIC DNA]</scope>
    <source>
        <strain evidence="4">JU1422</strain>
    </source>
</reference>
<feature type="domain" description="SPK" evidence="2">
    <location>
        <begin position="7"/>
        <end position="118"/>
    </location>
</feature>
<evidence type="ECO:0000313" key="3">
    <source>
        <dbReference type="EMBL" id="PIC45883.1"/>
    </source>
</evidence>
<dbReference type="PANTHER" id="PTHR23362">
    <property type="entry name" value="L-PLASTIN-RELATED"/>
    <property type="match status" value="1"/>
</dbReference>
<feature type="domain" description="SPK" evidence="2">
    <location>
        <begin position="144"/>
        <end position="255"/>
    </location>
</feature>
<organism evidence="3 4">
    <name type="scientific">Caenorhabditis nigoni</name>
    <dbReference type="NCBI Taxonomy" id="1611254"/>
    <lineage>
        <taxon>Eukaryota</taxon>
        <taxon>Metazoa</taxon>
        <taxon>Ecdysozoa</taxon>
        <taxon>Nematoda</taxon>
        <taxon>Chromadorea</taxon>
        <taxon>Rhabditida</taxon>
        <taxon>Rhabditina</taxon>
        <taxon>Rhabditomorpha</taxon>
        <taxon>Rhabditoidea</taxon>
        <taxon>Rhabditidae</taxon>
        <taxon>Peloderinae</taxon>
        <taxon>Caenorhabditis</taxon>
    </lineage>
</organism>
<dbReference type="EMBL" id="PDUG01000002">
    <property type="protein sequence ID" value="PIC45883.1"/>
    <property type="molecule type" value="Genomic_DNA"/>
</dbReference>
<feature type="compositionally biased region" description="Low complexity" evidence="1">
    <location>
        <begin position="457"/>
        <end position="472"/>
    </location>
</feature>
<gene>
    <name evidence="3" type="primary">Cnig_chr_II.g5756</name>
    <name evidence="3" type="ORF">B9Z55_005756</name>
</gene>